<dbReference type="SMART" id="SM00287">
    <property type="entry name" value="SH3b"/>
    <property type="match status" value="6"/>
</dbReference>
<feature type="domain" description="SH3b" evidence="2">
    <location>
        <begin position="677"/>
        <end position="757"/>
    </location>
</feature>
<proteinExistence type="predicted"/>
<name>A0ABU5ITB2_9BACI</name>
<dbReference type="RefSeq" id="WP_322444698.1">
    <property type="nucleotide sequence ID" value="NZ_JAXOFX010000001.1"/>
</dbReference>
<dbReference type="Pfam" id="PF08239">
    <property type="entry name" value="SH3_3"/>
    <property type="match status" value="5"/>
</dbReference>
<dbReference type="PANTHER" id="PTHR34408:SF1">
    <property type="entry name" value="GLYCOSYL HYDROLASE FAMILY 19 DOMAIN-CONTAINING PROTEIN HI_1415"/>
    <property type="match status" value="1"/>
</dbReference>
<dbReference type="PANTHER" id="PTHR34408">
    <property type="entry name" value="FAMILY PROTEIN, PUTATIVE-RELATED"/>
    <property type="match status" value="1"/>
</dbReference>
<protein>
    <submittedName>
        <fullName evidence="3">SH3 domain-containing protein</fullName>
    </submittedName>
</protein>
<comment type="caution">
    <text evidence="3">The sequence shown here is derived from an EMBL/GenBank/DDBJ whole genome shotgun (WGS) entry which is preliminary data.</text>
</comment>
<feature type="domain" description="SH3b" evidence="2">
    <location>
        <begin position="126"/>
        <end position="196"/>
    </location>
</feature>
<dbReference type="PROSITE" id="PS51781">
    <property type="entry name" value="SH3B"/>
    <property type="match status" value="4"/>
</dbReference>
<dbReference type="SMART" id="SM00047">
    <property type="entry name" value="LYZ2"/>
    <property type="match status" value="1"/>
</dbReference>
<keyword evidence="4" id="KW-1185">Reference proteome</keyword>
<feature type="domain" description="SH3b" evidence="2">
    <location>
        <begin position="345"/>
        <end position="409"/>
    </location>
</feature>
<organism evidence="3 4">
    <name type="scientific">Robertmurraya mangrovi</name>
    <dbReference type="NCBI Taxonomy" id="3098077"/>
    <lineage>
        <taxon>Bacteria</taxon>
        <taxon>Bacillati</taxon>
        <taxon>Bacillota</taxon>
        <taxon>Bacilli</taxon>
        <taxon>Bacillales</taxon>
        <taxon>Bacillaceae</taxon>
        <taxon>Robertmurraya</taxon>
    </lineage>
</organism>
<dbReference type="Gene3D" id="2.30.30.40">
    <property type="entry name" value="SH3 Domains"/>
    <property type="match status" value="5"/>
</dbReference>
<evidence type="ECO:0000259" key="2">
    <source>
        <dbReference type="PROSITE" id="PS51781"/>
    </source>
</evidence>
<dbReference type="Pfam" id="PF01832">
    <property type="entry name" value="Glucosaminidase"/>
    <property type="match status" value="1"/>
</dbReference>
<dbReference type="InterPro" id="IPR052354">
    <property type="entry name" value="Cell_Wall_Dynamics_Protein"/>
</dbReference>
<dbReference type="Gene3D" id="1.10.530.10">
    <property type="match status" value="1"/>
</dbReference>
<evidence type="ECO:0000313" key="4">
    <source>
        <dbReference type="Proteomes" id="UP001290455"/>
    </source>
</evidence>
<reference evidence="3 4" key="1">
    <citation type="submission" date="2023-11" db="EMBL/GenBank/DDBJ databases">
        <title>Bacillus jintuensis, isolated from a mudflat on the Beibu Gulf coast.</title>
        <authorList>
            <person name="Li M."/>
        </authorList>
    </citation>
    <scope>NUCLEOTIDE SEQUENCE [LARGE SCALE GENOMIC DNA]</scope>
    <source>
        <strain evidence="3 4">31A1R</strain>
    </source>
</reference>
<dbReference type="EMBL" id="JAXOFX010000001">
    <property type="protein sequence ID" value="MDZ5470395.1"/>
    <property type="molecule type" value="Genomic_DNA"/>
</dbReference>
<evidence type="ECO:0000313" key="3">
    <source>
        <dbReference type="EMBL" id="MDZ5470395.1"/>
    </source>
</evidence>
<evidence type="ECO:0000256" key="1">
    <source>
        <dbReference type="SAM" id="SignalP"/>
    </source>
</evidence>
<dbReference type="SUPFAM" id="SSF53955">
    <property type="entry name" value="Lysozyme-like"/>
    <property type="match status" value="1"/>
</dbReference>
<feature type="chain" id="PRO_5047141134" evidence="1">
    <location>
        <begin position="23"/>
        <end position="758"/>
    </location>
</feature>
<dbReference type="InterPro" id="IPR002901">
    <property type="entry name" value="MGlyc_endo_b_GlcNAc-like_dom"/>
</dbReference>
<feature type="signal peptide" evidence="1">
    <location>
        <begin position="1"/>
        <end position="22"/>
    </location>
</feature>
<dbReference type="Proteomes" id="UP001290455">
    <property type="component" value="Unassembled WGS sequence"/>
</dbReference>
<gene>
    <name evidence="3" type="ORF">SM124_01405</name>
</gene>
<sequence>MMKNLLKSVVLTTSLTMGITAATTGLVGIQSVEAATTVKISKTAYQTTDNLNLRKGAGTNYSRILTIPKGKTIYATERKGTWYKVSYTYKSNNKSVTKTGWVSGSYIKKKSTSSASTKASSTTTIKKTTFQTTVNLRMRTGPSTNYKQVYVIPKGKTVTSKEKKGTWYKVSYTYKSNGKSVTKTGWVSGKYIKEYYKYTSTSSAYYWTNKPTKLYSTPDRKKQALASVGTNNGYRSTQQVVNSLGETWYRVTYNGKNAYVYSKDVNKYSTKKIDQTKLTATEDTYVYASYGRGSKKLTKVTEGDTFTSTYMVGKWYKVSLKGDTGYVFKSEFKATEMEVLKEEEIASKTHIVDVNLNLRKSPNEDATILGTIPAYKIVFPTHKVSNGWYKLTYGGKTGYVSGDYIQEVKTGNPLTTKKSYQFIDLRTKSPVKASQINNYIEKYVELTGKKSVLTDKGQVFIDAGNKYGVNPLFLAAHAIHESAYGTSAISLGKYNLFGFAAYDAAPYVSAYRFKNVDANIEYIARELKATYLNSSNWKHNGYHLGFTTKTMKNARINEASEGMNFYYASDQNWGKAIAAHMQKMLPYDHSYYSKAEPNTTVYTSPSIPSGSDKFPEEILAVAKQSLTLKEKKGSSTTVKTIKKGTEFFIAEKTNDFWVKIVLEDEVYWTNDIKLHQYKEYLSVINLGRSKTEALNVREKATTANNTPINKIKMNQYVHIVLNKDNKPTMDSSKTWYKVELPDGTKGWVSAQYIALELK</sequence>
<feature type="domain" description="SH3b" evidence="2">
    <location>
        <begin position="41"/>
        <end position="111"/>
    </location>
</feature>
<dbReference type="InterPro" id="IPR023346">
    <property type="entry name" value="Lysozyme-like_dom_sf"/>
</dbReference>
<dbReference type="InterPro" id="IPR003646">
    <property type="entry name" value="SH3-like_bac-type"/>
</dbReference>
<accession>A0ABU5ITB2</accession>
<keyword evidence="1" id="KW-0732">Signal</keyword>